<protein>
    <submittedName>
        <fullName evidence="4">7TM_GPCR_Srx domain-containing protein</fullName>
    </submittedName>
</protein>
<dbReference type="Pfam" id="PF10328">
    <property type="entry name" value="7TM_GPCR_Srx"/>
    <property type="match status" value="1"/>
</dbReference>
<evidence type="ECO:0000259" key="2">
    <source>
        <dbReference type="Pfam" id="PF10328"/>
    </source>
</evidence>
<keyword evidence="1" id="KW-0812">Transmembrane</keyword>
<feature type="domain" description="7TM GPCR serpentine receptor class x (Srx)" evidence="2">
    <location>
        <begin position="5"/>
        <end position="73"/>
    </location>
</feature>
<evidence type="ECO:0000313" key="3">
    <source>
        <dbReference type="Proteomes" id="UP000095282"/>
    </source>
</evidence>
<keyword evidence="3" id="KW-1185">Reference proteome</keyword>
<dbReference type="InterPro" id="IPR019430">
    <property type="entry name" value="7TM_GPCR_serpentine_rcpt_Srx"/>
</dbReference>
<dbReference type="AlphaFoldDB" id="A0A1I7U2D5"/>
<dbReference type="PANTHER" id="PTHR46611">
    <property type="entry name" value="SERPENTINE RECEPTOR, CLASS X-RELATED"/>
    <property type="match status" value="1"/>
</dbReference>
<reference evidence="4" key="1">
    <citation type="submission" date="2016-11" db="UniProtKB">
        <authorList>
            <consortium name="WormBaseParasite"/>
        </authorList>
    </citation>
    <scope>IDENTIFICATION</scope>
</reference>
<dbReference type="WBParaSite" id="Csp11.Scaffold629.g14153.t1">
    <property type="protein sequence ID" value="Csp11.Scaffold629.g14153.t1"/>
    <property type="gene ID" value="Csp11.Scaffold629.g14153"/>
</dbReference>
<dbReference type="PANTHER" id="PTHR46611:SF6">
    <property type="entry name" value="G-PROTEIN COUPLED RECEPTORS FAMILY 1 PROFILE DOMAIN-CONTAINING PROTEIN"/>
    <property type="match status" value="1"/>
</dbReference>
<keyword evidence="1" id="KW-0472">Membrane</keyword>
<dbReference type="Proteomes" id="UP000095282">
    <property type="component" value="Unplaced"/>
</dbReference>
<organism evidence="3 4">
    <name type="scientific">Caenorhabditis tropicalis</name>
    <dbReference type="NCBI Taxonomy" id="1561998"/>
    <lineage>
        <taxon>Eukaryota</taxon>
        <taxon>Metazoa</taxon>
        <taxon>Ecdysozoa</taxon>
        <taxon>Nematoda</taxon>
        <taxon>Chromadorea</taxon>
        <taxon>Rhabditida</taxon>
        <taxon>Rhabditina</taxon>
        <taxon>Rhabditomorpha</taxon>
        <taxon>Rhabditoidea</taxon>
        <taxon>Rhabditidae</taxon>
        <taxon>Peloderinae</taxon>
        <taxon>Caenorhabditis</taxon>
    </lineage>
</organism>
<keyword evidence="1" id="KW-1133">Transmembrane helix</keyword>
<evidence type="ECO:0000313" key="4">
    <source>
        <dbReference type="WBParaSite" id="Csp11.Scaffold629.g14153.t1"/>
    </source>
</evidence>
<evidence type="ECO:0000256" key="1">
    <source>
        <dbReference type="SAM" id="Phobius"/>
    </source>
</evidence>
<accession>A0A1I7U2D5</accession>
<name>A0A1I7U2D5_9PELO</name>
<feature type="transmembrane region" description="Helical" evidence="1">
    <location>
        <begin position="48"/>
        <end position="72"/>
    </location>
</feature>
<proteinExistence type="predicted"/>
<sequence length="98" mass="11536">MTGLSDDQRNKRRKKWQSMYIQSVIQDFIQLIDITNYNVTSRIFSTPLWTFLFGPLFFALVYTLDGLVMLCFHFNSFEKKPRGVQTSQMTISNIIVMN</sequence>